<accession>A0A5C1QJD4</accession>
<feature type="compositionally biased region" description="Basic and acidic residues" evidence="1">
    <location>
        <begin position="169"/>
        <end position="190"/>
    </location>
</feature>
<feature type="compositionally biased region" description="Basic and acidic residues" evidence="1">
    <location>
        <begin position="260"/>
        <end position="279"/>
    </location>
</feature>
<keyword evidence="3" id="KW-1185">Reference proteome</keyword>
<feature type="compositionally biased region" description="Low complexity" evidence="1">
    <location>
        <begin position="206"/>
        <end position="216"/>
    </location>
</feature>
<dbReference type="EMBL" id="CP036150">
    <property type="protein sequence ID" value="QEN07279.1"/>
    <property type="molecule type" value="Genomic_DNA"/>
</dbReference>
<proteinExistence type="predicted"/>
<dbReference type="Proteomes" id="UP000324209">
    <property type="component" value="Chromosome"/>
</dbReference>
<evidence type="ECO:0008006" key="4">
    <source>
        <dbReference type="Google" id="ProtNLM"/>
    </source>
</evidence>
<gene>
    <name evidence="2" type="ORF">EXM22_04480</name>
</gene>
<dbReference type="AlphaFoldDB" id="A0A5C1QJD4"/>
<dbReference type="OrthoDB" id="9902028at2"/>
<dbReference type="KEGG" id="ock:EXM22_04480"/>
<protein>
    <recommendedName>
        <fullName evidence="4">Tetratricopeptide repeat protein</fullName>
    </recommendedName>
</protein>
<dbReference type="RefSeq" id="WP_149485361.1">
    <property type="nucleotide sequence ID" value="NZ_CP036150.1"/>
</dbReference>
<reference evidence="2 3" key="1">
    <citation type="submission" date="2019-02" db="EMBL/GenBank/DDBJ databases">
        <title>Complete Genome Sequence and Methylome Analysis of free living Spirochaetas.</title>
        <authorList>
            <person name="Fomenkov A."/>
            <person name="Dubinina G."/>
            <person name="Leshcheva N."/>
            <person name="Mikheeva N."/>
            <person name="Grabovich M."/>
            <person name="Vincze T."/>
            <person name="Roberts R.J."/>
        </authorList>
    </citation>
    <scope>NUCLEOTIDE SEQUENCE [LARGE SCALE GENOMIC DNA]</scope>
    <source>
        <strain evidence="2 3">K2</strain>
    </source>
</reference>
<organism evidence="2 3">
    <name type="scientific">Oceanispirochaeta crateris</name>
    <dbReference type="NCBI Taxonomy" id="2518645"/>
    <lineage>
        <taxon>Bacteria</taxon>
        <taxon>Pseudomonadati</taxon>
        <taxon>Spirochaetota</taxon>
        <taxon>Spirochaetia</taxon>
        <taxon>Spirochaetales</taxon>
        <taxon>Spirochaetaceae</taxon>
        <taxon>Oceanispirochaeta</taxon>
    </lineage>
</organism>
<feature type="compositionally biased region" description="Low complexity" evidence="1">
    <location>
        <begin position="232"/>
        <end position="241"/>
    </location>
</feature>
<sequence length="279" mass="31690">MNRILFISFILLIFLIPLSAQEKEGSGQDLSALDLYQSGDYQNAATRFLEDARGTSGDSQADLYYNGARSYHQDYLENQNADSLDKAVSGYYRVLDMNPDMKEAQINLELLRLEQEKLQNEKDQQNSGQQGEQQGDQQQDSQGNSQGNEDSKAGESDLNDLAEQQQKLSESDQDGKSQSRQEELADKTEQALENEQDPQVKEDLNQALEHQQQALEQMKREEYQDAQKSQQAAAEALKRAASGTEEEALSEDLQSLLNQEQKRKEQTDSKEIIRVEKDW</sequence>
<evidence type="ECO:0000313" key="3">
    <source>
        <dbReference type="Proteomes" id="UP000324209"/>
    </source>
</evidence>
<feature type="region of interest" description="Disordered" evidence="1">
    <location>
        <begin position="119"/>
        <end position="279"/>
    </location>
</feature>
<evidence type="ECO:0000313" key="2">
    <source>
        <dbReference type="EMBL" id="QEN07279.1"/>
    </source>
</evidence>
<feature type="compositionally biased region" description="Low complexity" evidence="1">
    <location>
        <begin position="125"/>
        <end position="148"/>
    </location>
</feature>
<evidence type="ECO:0000256" key="1">
    <source>
        <dbReference type="SAM" id="MobiDB-lite"/>
    </source>
</evidence>
<name>A0A5C1QJD4_9SPIO</name>